<dbReference type="AlphaFoldDB" id="A0A3A8NVR5"/>
<organism evidence="2 3">
    <name type="scientific">Corallococcus sicarius</name>
    <dbReference type="NCBI Taxonomy" id="2316726"/>
    <lineage>
        <taxon>Bacteria</taxon>
        <taxon>Pseudomonadati</taxon>
        <taxon>Myxococcota</taxon>
        <taxon>Myxococcia</taxon>
        <taxon>Myxococcales</taxon>
        <taxon>Cystobacterineae</taxon>
        <taxon>Myxococcaceae</taxon>
        <taxon>Corallococcus</taxon>
    </lineage>
</organism>
<accession>A0A3A8NVR5</accession>
<evidence type="ECO:0000256" key="1">
    <source>
        <dbReference type="SAM" id="MobiDB-lite"/>
    </source>
</evidence>
<comment type="caution">
    <text evidence="2">The sequence shown here is derived from an EMBL/GenBank/DDBJ whole genome shotgun (WGS) entry which is preliminary data.</text>
</comment>
<feature type="compositionally biased region" description="Low complexity" evidence="1">
    <location>
        <begin position="1"/>
        <end position="28"/>
    </location>
</feature>
<dbReference type="OrthoDB" id="9925569at2"/>
<dbReference type="RefSeq" id="WP_120623643.1">
    <property type="nucleotide sequence ID" value="NZ_RAWG01000008.1"/>
</dbReference>
<evidence type="ECO:0000313" key="2">
    <source>
        <dbReference type="EMBL" id="RKH47579.1"/>
    </source>
</evidence>
<gene>
    <name evidence="2" type="ORF">D7X12_02440</name>
</gene>
<dbReference type="EMBL" id="RAWG01000008">
    <property type="protein sequence ID" value="RKH47579.1"/>
    <property type="molecule type" value="Genomic_DNA"/>
</dbReference>
<reference evidence="3" key="1">
    <citation type="submission" date="2018-09" db="EMBL/GenBank/DDBJ databases">
        <authorList>
            <person name="Livingstone P.G."/>
            <person name="Whitworth D.E."/>
        </authorList>
    </citation>
    <scope>NUCLEOTIDE SEQUENCE [LARGE SCALE GENOMIC DNA]</scope>
    <source>
        <strain evidence="3">CA040B</strain>
    </source>
</reference>
<protein>
    <submittedName>
        <fullName evidence="2">Uncharacterized protein</fullName>
    </submittedName>
</protein>
<proteinExistence type="predicted"/>
<evidence type="ECO:0000313" key="3">
    <source>
        <dbReference type="Proteomes" id="UP000273405"/>
    </source>
</evidence>
<keyword evidence="3" id="KW-1185">Reference proteome</keyword>
<dbReference type="Proteomes" id="UP000273405">
    <property type="component" value="Unassembled WGS sequence"/>
</dbReference>
<name>A0A3A8NVR5_9BACT</name>
<feature type="region of interest" description="Disordered" evidence="1">
    <location>
        <begin position="1"/>
        <end position="49"/>
    </location>
</feature>
<sequence>MPVKRPTVSLSPSLPRSPSASTPRTSTPKAADASRPRAPGQSPFVAKDELADLTKQYTTALRNSRPDQTGTPKDFKAFLKEKGLRLDAKDEGQVKMLLASQNRPAQYLQDVKGRRQDAIEARRKPVIDATAAQTSPPAQIANPNAIKEISDAEIAQLPNRALQDFARLGYGNAAQFLAKSPTAVSRLDETSKAGVRVAEGFSSGRSMTSRPLGSSQVTVYMNPTLKSGTHQEAAGTFLFEMNNAHRWDRFEALNTDAKKKVGTAPEFAQKKMEVEVEGMLHTGKAGRELVMGNHAGLADLKGWYVPDYLDYNKKTGELPKDLSPADKKTALGNLRSDIARERLDVRHGNTSHREVYENQFKTAR</sequence>